<comment type="caution">
    <text evidence="8">The sequence shown here is derived from an EMBL/GenBank/DDBJ whole genome shotgun (WGS) entry which is preliminary data.</text>
</comment>
<dbReference type="AlphaFoldDB" id="U7D964"/>
<feature type="transmembrane region" description="Helical" evidence="6">
    <location>
        <begin position="26"/>
        <end position="44"/>
    </location>
</feature>
<keyword evidence="9" id="KW-1185">Reference proteome</keyword>
<sequence length="78" mass="8669">MAELLMSILLLLSCCAVVFTRESRIAVLYLCMYSLFVSFLYMLLQAPDIALTELALGAGLTSLVYLVAIKKPEHKDIL</sequence>
<protein>
    <submittedName>
        <fullName evidence="8">Putative monovalent cation/H+ antiporter subunit</fullName>
    </submittedName>
</protein>
<dbReference type="InterPro" id="IPR025383">
    <property type="entry name" value="MrpA_C/MbhD"/>
</dbReference>
<evidence type="ECO:0000256" key="3">
    <source>
        <dbReference type="ARBA" id="ARBA00022692"/>
    </source>
</evidence>
<dbReference type="EMBL" id="ASJR01000025">
    <property type="protein sequence ID" value="ERP30940.1"/>
    <property type="molecule type" value="Genomic_DNA"/>
</dbReference>
<feature type="transmembrane region" description="Helical" evidence="6">
    <location>
        <begin position="51"/>
        <end position="69"/>
    </location>
</feature>
<organism evidence="8 9">
    <name type="scientific">Chitinivibrio alkaliphilus ACht1</name>
    <dbReference type="NCBI Taxonomy" id="1313304"/>
    <lineage>
        <taxon>Bacteria</taxon>
        <taxon>Pseudomonadati</taxon>
        <taxon>Fibrobacterota</taxon>
        <taxon>Chitinivibrionia</taxon>
        <taxon>Chitinivibrionales</taxon>
        <taxon>Chitinivibrionaceae</taxon>
        <taxon>Chitinivibrio</taxon>
    </lineage>
</organism>
<keyword evidence="5 6" id="KW-0472">Membrane</keyword>
<evidence type="ECO:0000256" key="5">
    <source>
        <dbReference type="ARBA" id="ARBA00023136"/>
    </source>
</evidence>
<name>U7D964_9BACT</name>
<evidence type="ECO:0000256" key="4">
    <source>
        <dbReference type="ARBA" id="ARBA00022989"/>
    </source>
</evidence>
<dbReference type="GO" id="GO:0005886">
    <property type="term" value="C:plasma membrane"/>
    <property type="evidence" value="ECO:0007669"/>
    <property type="project" value="UniProtKB-SubCell"/>
</dbReference>
<evidence type="ECO:0000256" key="2">
    <source>
        <dbReference type="ARBA" id="ARBA00022475"/>
    </source>
</evidence>
<evidence type="ECO:0000256" key="1">
    <source>
        <dbReference type="ARBA" id="ARBA00004651"/>
    </source>
</evidence>
<accession>U7D964</accession>
<dbReference type="STRING" id="1313304.CALK_2189"/>
<evidence type="ECO:0000259" key="7">
    <source>
        <dbReference type="Pfam" id="PF13244"/>
    </source>
</evidence>
<keyword evidence="2" id="KW-1003">Cell membrane</keyword>
<reference evidence="8 9" key="1">
    <citation type="journal article" date="2013" name="Environ. Microbiol.">
        <title>Genome analysis of Chitinivibrio alkaliphilus gen. nov., sp. nov., a novel extremely haloalkaliphilic anaerobic chitinolytic bacterium from the candidate phylum Termite Group 3.</title>
        <authorList>
            <person name="Sorokin D.Y."/>
            <person name="Gumerov V.M."/>
            <person name="Rakitin A.L."/>
            <person name="Beletsky A.V."/>
            <person name="Damste J.S."/>
            <person name="Muyzer G."/>
            <person name="Mardanov A.V."/>
            <person name="Ravin N.V."/>
        </authorList>
    </citation>
    <scope>NUCLEOTIDE SEQUENCE [LARGE SCALE GENOMIC DNA]</scope>
    <source>
        <strain evidence="8 9">ACht1</strain>
    </source>
</reference>
<evidence type="ECO:0000313" key="9">
    <source>
        <dbReference type="Proteomes" id="UP000017148"/>
    </source>
</evidence>
<gene>
    <name evidence="8" type="ORF">CALK_2189</name>
</gene>
<dbReference type="RefSeq" id="WP_022637565.1">
    <property type="nucleotide sequence ID" value="NZ_ASJR01000025.1"/>
</dbReference>
<comment type="subcellular location">
    <subcellularLocation>
        <location evidence="1">Cell membrane</location>
        <topology evidence="1">Multi-pass membrane protein</topology>
    </subcellularLocation>
</comment>
<keyword evidence="4 6" id="KW-1133">Transmembrane helix</keyword>
<keyword evidence="3 6" id="KW-0812">Transmembrane</keyword>
<evidence type="ECO:0000256" key="6">
    <source>
        <dbReference type="SAM" id="Phobius"/>
    </source>
</evidence>
<dbReference type="Gene3D" id="1.20.120.1200">
    <property type="entry name" value="NADH-ubiquinone/plastoquinone oxidoreductase chain 6, subunit NuoJ"/>
    <property type="match status" value="1"/>
</dbReference>
<proteinExistence type="predicted"/>
<evidence type="ECO:0000313" key="8">
    <source>
        <dbReference type="EMBL" id="ERP30940.1"/>
    </source>
</evidence>
<dbReference type="InterPro" id="IPR042106">
    <property type="entry name" value="Nuo/plastoQ_OxRdtase_6_NuoJ"/>
</dbReference>
<feature type="domain" description="MrpA C-terminal/MbhD" evidence="7">
    <location>
        <begin position="8"/>
        <end position="71"/>
    </location>
</feature>
<dbReference type="Pfam" id="PF13244">
    <property type="entry name" value="MbhD"/>
    <property type="match status" value="1"/>
</dbReference>
<dbReference type="OrthoDB" id="37139at2"/>
<dbReference type="Proteomes" id="UP000017148">
    <property type="component" value="Unassembled WGS sequence"/>
</dbReference>